<dbReference type="EC" id="2.5.1.9" evidence="4 9"/>
<dbReference type="GO" id="GO:0009231">
    <property type="term" value="P:riboflavin biosynthetic process"/>
    <property type="evidence" value="ECO:0007669"/>
    <property type="project" value="UniProtKB-KW"/>
</dbReference>
<dbReference type="InterPro" id="IPR023366">
    <property type="entry name" value="ATP_synth_asu-like_sf"/>
</dbReference>
<dbReference type="PROSITE" id="PS51177">
    <property type="entry name" value="LUMAZINE_BIND"/>
    <property type="match status" value="2"/>
</dbReference>
<evidence type="ECO:0000256" key="2">
    <source>
        <dbReference type="ARBA" id="ARBA00002803"/>
    </source>
</evidence>
<evidence type="ECO:0000256" key="5">
    <source>
        <dbReference type="ARBA" id="ARBA00013950"/>
    </source>
</evidence>
<evidence type="ECO:0000256" key="10">
    <source>
        <dbReference type="PROSITE-ProRule" id="PRU00524"/>
    </source>
</evidence>
<keyword evidence="8" id="KW-0677">Repeat</keyword>
<dbReference type="CDD" id="cd00402">
    <property type="entry name" value="Riboflavin_synthase_like"/>
    <property type="match status" value="1"/>
</dbReference>
<evidence type="ECO:0000256" key="3">
    <source>
        <dbReference type="ARBA" id="ARBA00004887"/>
    </source>
</evidence>
<evidence type="ECO:0000259" key="11">
    <source>
        <dbReference type="PROSITE" id="PS51177"/>
    </source>
</evidence>
<feature type="domain" description="Lumazine-binding" evidence="11">
    <location>
        <begin position="93"/>
        <end position="189"/>
    </location>
</feature>
<evidence type="ECO:0000256" key="8">
    <source>
        <dbReference type="ARBA" id="ARBA00022737"/>
    </source>
</evidence>
<comment type="caution">
    <text evidence="12">The sequence shown here is derived from an EMBL/GenBank/DDBJ whole genome shotgun (WGS) entry which is preliminary data.</text>
</comment>
<evidence type="ECO:0000256" key="9">
    <source>
        <dbReference type="NCBIfam" id="TIGR00187"/>
    </source>
</evidence>
<feature type="repeat" description="Lumazine-binding" evidence="10">
    <location>
        <begin position="93"/>
        <end position="189"/>
    </location>
</feature>
<dbReference type="Pfam" id="PF00677">
    <property type="entry name" value="Lum_binding"/>
    <property type="match status" value="2"/>
</dbReference>
<comment type="function">
    <text evidence="2">Catalyzes the dismutation of two molecules of 6,7-dimethyl-8-ribityllumazine, resulting in the formation of riboflavin and 5-amino-6-(D-ribitylamino)uracil.</text>
</comment>
<comment type="pathway">
    <text evidence="3">Cofactor biosynthesis; riboflavin biosynthesis; riboflavin from 2-hydroxy-3-oxobutyl phosphate and 5-amino-6-(D-ribitylamino)uracil: step 2/2.</text>
</comment>
<evidence type="ECO:0000256" key="7">
    <source>
        <dbReference type="ARBA" id="ARBA00022679"/>
    </source>
</evidence>
<dbReference type="PANTHER" id="PTHR21098">
    <property type="entry name" value="RIBOFLAVIN SYNTHASE ALPHA CHAIN"/>
    <property type="match status" value="1"/>
</dbReference>
<reference evidence="12 13" key="1">
    <citation type="submission" date="2018-06" db="EMBL/GenBank/DDBJ databases">
        <title>Extensive metabolic versatility and redundancy in microbially diverse, dynamic hydrothermal sediments.</title>
        <authorList>
            <person name="Dombrowski N."/>
            <person name="Teske A."/>
            <person name="Baker B.J."/>
        </authorList>
    </citation>
    <scope>NUCLEOTIDE SEQUENCE [LARGE SCALE GENOMIC DNA]</scope>
    <source>
        <strain evidence="12">B36_G15</strain>
    </source>
</reference>
<dbReference type="GO" id="GO:0004746">
    <property type="term" value="F:riboflavin synthase activity"/>
    <property type="evidence" value="ECO:0007669"/>
    <property type="project" value="UniProtKB-UniRule"/>
</dbReference>
<dbReference type="InterPro" id="IPR017938">
    <property type="entry name" value="Riboflavin_synthase-like_b-brl"/>
</dbReference>
<keyword evidence="7 12" id="KW-0808">Transferase</keyword>
<evidence type="ECO:0000256" key="4">
    <source>
        <dbReference type="ARBA" id="ARBA00012827"/>
    </source>
</evidence>
<dbReference type="InterPro" id="IPR026017">
    <property type="entry name" value="Lumazine-bd_dom"/>
</dbReference>
<name>A0A660SF70_UNCW3</name>
<dbReference type="EMBL" id="QNBE01000083">
    <property type="protein sequence ID" value="RKX69459.1"/>
    <property type="molecule type" value="Genomic_DNA"/>
</dbReference>
<dbReference type="NCBIfam" id="NF006767">
    <property type="entry name" value="PRK09289.1"/>
    <property type="match status" value="1"/>
</dbReference>
<dbReference type="SUPFAM" id="SSF63380">
    <property type="entry name" value="Riboflavin synthase domain-like"/>
    <property type="match status" value="2"/>
</dbReference>
<evidence type="ECO:0000256" key="1">
    <source>
        <dbReference type="ARBA" id="ARBA00000968"/>
    </source>
</evidence>
<organism evidence="12 13">
    <name type="scientific">candidate division WOR-3 bacterium</name>
    <dbReference type="NCBI Taxonomy" id="2052148"/>
    <lineage>
        <taxon>Bacteria</taxon>
        <taxon>Bacteria division WOR-3</taxon>
    </lineage>
</organism>
<dbReference type="Proteomes" id="UP000268469">
    <property type="component" value="Unassembled WGS sequence"/>
</dbReference>
<evidence type="ECO:0000256" key="6">
    <source>
        <dbReference type="ARBA" id="ARBA00022619"/>
    </source>
</evidence>
<dbReference type="PIRSF" id="PIRSF000498">
    <property type="entry name" value="Riboflavin_syn_A"/>
    <property type="match status" value="1"/>
</dbReference>
<evidence type="ECO:0000313" key="12">
    <source>
        <dbReference type="EMBL" id="RKX69459.1"/>
    </source>
</evidence>
<dbReference type="NCBIfam" id="TIGR00187">
    <property type="entry name" value="ribE"/>
    <property type="match status" value="1"/>
</dbReference>
<keyword evidence="6" id="KW-0686">Riboflavin biosynthesis</keyword>
<evidence type="ECO:0000313" key="13">
    <source>
        <dbReference type="Proteomes" id="UP000268469"/>
    </source>
</evidence>
<comment type="catalytic activity">
    <reaction evidence="1">
        <text>2 6,7-dimethyl-8-(1-D-ribityl)lumazine + H(+) = 5-amino-6-(D-ribitylamino)uracil + riboflavin</text>
        <dbReference type="Rhea" id="RHEA:20772"/>
        <dbReference type="ChEBI" id="CHEBI:15378"/>
        <dbReference type="ChEBI" id="CHEBI:15934"/>
        <dbReference type="ChEBI" id="CHEBI:57986"/>
        <dbReference type="ChEBI" id="CHEBI:58201"/>
        <dbReference type="EC" id="2.5.1.9"/>
    </reaction>
</comment>
<proteinExistence type="predicted"/>
<accession>A0A660SF70</accession>
<dbReference type="InterPro" id="IPR001783">
    <property type="entry name" value="Lumazine-bd"/>
</dbReference>
<dbReference type="PANTHER" id="PTHR21098:SF12">
    <property type="entry name" value="RIBOFLAVIN SYNTHASE"/>
    <property type="match status" value="1"/>
</dbReference>
<feature type="domain" description="Lumazine-binding" evidence="11">
    <location>
        <begin position="1"/>
        <end position="92"/>
    </location>
</feature>
<dbReference type="Gene3D" id="2.40.30.20">
    <property type="match status" value="2"/>
</dbReference>
<gene>
    <name evidence="12" type="ORF">DRP53_08100</name>
</gene>
<feature type="repeat" description="Lumazine-binding" evidence="10">
    <location>
        <begin position="1"/>
        <end position="92"/>
    </location>
</feature>
<dbReference type="AlphaFoldDB" id="A0A660SF70"/>
<sequence>MFTGIIAEVGRIGKVVRGQIQRVTIESRLRFKIGDSVAVDGVCLTVVDLAPSSFTVEISQDTGKRTTLGALKTGDLVNLEPPLKVGDYLSGHFVTGHIDAVTRIVARRRYGNEYHYHFQIPKGGEDYIIPLGSVAIDGISLTIKEIRGQIFTVTIIPETMKRTTLGAKRRGDRVNIEYDLIARYLRRWTLRS</sequence>
<protein>
    <recommendedName>
        <fullName evidence="5 9">Riboflavin synthase</fullName>
        <ecNumber evidence="4 9">2.5.1.9</ecNumber>
    </recommendedName>
</protein>